<reference evidence="1 2" key="1">
    <citation type="submission" date="2014-04" db="EMBL/GenBank/DDBJ databases">
        <authorList>
            <consortium name="DOE Joint Genome Institute"/>
            <person name="Kuo A."/>
            <person name="Ruytinx J."/>
            <person name="Rineau F."/>
            <person name="Colpaert J."/>
            <person name="Kohler A."/>
            <person name="Nagy L.G."/>
            <person name="Floudas D."/>
            <person name="Copeland A."/>
            <person name="Barry K.W."/>
            <person name="Cichocki N."/>
            <person name="Veneault-Fourrey C."/>
            <person name="LaButti K."/>
            <person name="Lindquist E.A."/>
            <person name="Lipzen A."/>
            <person name="Lundell T."/>
            <person name="Morin E."/>
            <person name="Murat C."/>
            <person name="Sun H."/>
            <person name="Tunlid A."/>
            <person name="Henrissat B."/>
            <person name="Grigoriev I.V."/>
            <person name="Hibbett D.S."/>
            <person name="Martin F."/>
            <person name="Nordberg H.P."/>
            <person name="Cantor M.N."/>
            <person name="Hua S.X."/>
        </authorList>
    </citation>
    <scope>NUCLEOTIDE SEQUENCE [LARGE SCALE GENOMIC DNA]</scope>
    <source>
        <strain evidence="1 2">UH-Slu-Lm8-n1</strain>
    </source>
</reference>
<dbReference type="InParanoid" id="A0A0D0AEA4"/>
<reference evidence="2" key="2">
    <citation type="submission" date="2015-01" db="EMBL/GenBank/DDBJ databases">
        <title>Evolutionary Origins and Diversification of the Mycorrhizal Mutualists.</title>
        <authorList>
            <consortium name="DOE Joint Genome Institute"/>
            <consortium name="Mycorrhizal Genomics Consortium"/>
            <person name="Kohler A."/>
            <person name="Kuo A."/>
            <person name="Nagy L.G."/>
            <person name="Floudas D."/>
            <person name="Copeland A."/>
            <person name="Barry K.W."/>
            <person name="Cichocki N."/>
            <person name="Veneault-Fourrey C."/>
            <person name="LaButti K."/>
            <person name="Lindquist E.A."/>
            <person name="Lipzen A."/>
            <person name="Lundell T."/>
            <person name="Morin E."/>
            <person name="Murat C."/>
            <person name="Riley R."/>
            <person name="Ohm R."/>
            <person name="Sun H."/>
            <person name="Tunlid A."/>
            <person name="Henrissat B."/>
            <person name="Grigoriev I.V."/>
            <person name="Hibbett D.S."/>
            <person name="Martin F."/>
        </authorList>
    </citation>
    <scope>NUCLEOTIDE SEQUENCE [LARGE SCALE GENOMIC DNA]</scope>
    <source>
        <strain evidence="2">UH-Slu-Lm8-n1</strain>
    </source>
</reference>
<proteinExistence type="predicted"/>
<dbReference type="HOGENOM" id="CLU_048314_1_0_1"/>
<dbReference type="AlphaFoldDB" id="A0A0D0AEA4"/>
<accession>A0A0D0AEA4</accession>
<dbReference type="Pfam" id="PF14223">
    <property type="entry name" value="Retrotran_gag_2"/>
    <property type="match status" value="1"/>
</dbReference>
<name>A0A0D0AEA4_9AGAM</name>
<dbReference type="STRING" id="930992.A0A0D0AEA4"/>
<protein>
    <submittedName>
        <fullName evidence="1">Unplaced genomic scaffold CY34scaffold_1068, whole genome shotgun sequence</fullName>
    </submittedName>
</protein>
<dbReference type="PANTHER" id="PTHR47481">
    <property type="match status" value="1"/>
</dbReference>
<organism evidence="1 2">
    <name type="scientific">Suillus luteus UH-Slu-Lm8-n1</name>
    <dbReference type="NCBI Taxonomy" id="930992"/>
    <lineage>
        <taxon>Eukaryota</taxon>
        <taxon>Fungi</taxon>
        <taxon>Dikarya</taxon>
        <taxon>Basidiomycota</taxon>
        <taxon>Agaricomycotina</taxon>
        <taxon>Agaricomycetes</taxon>
        <taxon>Agaricomycetidae</taxon>
        <taxon>Boletales</taxon>
        <taxon>Suillineae</taxon>
        <taxon>Suillaceae</taxon>
        <taxon>Suillus</taxon>
    </lineage>
</organism>
<gene>
    <name evidence="1" type="ORF">CY34DRAFT_27198</name>
</gene>
<keyword evidence="2" id="KW-1185">Reference proteome</keyword>
<dbReference type="EMBL" id="KN836199">
    <property type="protein sequence ID" value="KIK32537.1"/>
    <property type="molecule type" value="Genomic_DNA"/>
</dbReference>
<evidence type="ECO:0000313" key="2">
    <source>
        <dbReference type="Proteomes" id="UP000054485"/>
    </source>
</evidence>
<dbReference type="PANTHER" id="PTHR47481:SF31">
    <property type="entry name" value="OS01G0873500 PROTEIN"/>
    <property type="match status" value="1"/>
</dbReference>
<dbReference type="OrthoDB" id="2688366at2759"/>
<sequence length="263" mass="29169">MGKYDHIPELTGPDTYFAWKREVAYSLGTEDLWCHVTDKVDRDDILGTASYRPIAVIPSAPTDAEAKSIREWLIEDIKAKAIITRRLSTSVQQLVSASHKVLARDAWKTLEDHFGRTDISSQHVIRQTLYALQMKDAADAPNYVGRHTVLRERLLNMGVAYSDEEAIFQLLRGLPRTMSWPHFKAIALSSSVSLSFDMCVARISAEAARIVDEHALESKPGSEYANAATSAPASVNPITGLCKHRHNPEGVSPLVSCRDNDTP</sequence>
<evidence type="ECO:0000313" key="1">
    <source>
        <dbReference type="EMBL" id="KIK32537.1"/>
    </source>
</evidence>
<dbReference type="Proteomes" id="UP000054485">
    <property type="component" value="Unassembled WGS sequence"/>
</dbReference>